<keyword evidence="12" id="KW-1185">Reference proteome</keyword>
<name>A0ABY2H6G1_9HYPO</name>
<sequence length="1420" mass="154589">MAAKDKETASSPASTNTSTLILDTDPSTSCQATESKSKPQRTSFKHLFSFTKWSHTTSLLAALVASAAIASIKSLLSVVLGKTFDAVSDFGAGHGSGSEALDNVAHWALILLGMGAANWLASTALLSLWIIFGELQANSARKAIFESLLFKKMSWYDSLDQGISSLLTRELQLATSQVLGLLVTDLIVSVASLAIAFSYSWKLTLVLVATLPVSIVIMSIATRRLDPAIQAQKHHQETASKYATSSIKAIEIVKIFNGVDRELQQYYEVIKLASKQYLIQAQCNCFQMGYVAFWVIGMFVAAFWYGTILVDQGLSPDHIITTFFATLSAFQGIEALLPHWLVLSKGMSAGSFLSSMSKRRDDETANTKSGHTRLAACVGNVDLVDVTFAYPSNPTKTVLNRSSLSFLPGQLTFIVGRSGSGKSTIGNLIAQFYDPLSGIVCLDGHPLTTLDADWVRSNVTLIQQLSVMFDDSVFNNVAVALGGQETVPKEAVLSACEFALLQSTISSLPEGLETRIGPNGIQLSGGQIQRLALARARIRDPTVLILDEVTSSLDQINRGLVIDAIREWRRGKTTIIITHDVDQIEGEDFVYVMDNASLVQQGLRKELDTLSTGPFATLSRLDPVEVRTPSPTQTERTAYGLLRSTNRTTSTISEVSQDKSLSMSSFLLKELNSDMVDPARNRFSQYKTLGAGTAIALEMRKKQIWEGSDVEEEPRKTGRCGSFCEAEKRKSSNTVDEDYEPPRRCSAPEPGRTPSPDSDYTIDLFDDSRYSTDDLLYVFGKAERREGIPGLRLAATREPPPIMNEELVPKKGSSKPSSLSTLGTVWPTLTASDRAIFVVGILVCFISAAATPMFSFCLSRLFGVLWLPDNRAAEAKKWALYLMATGIIDGTSTGFGHYMLERTGQSWVNALRLEALKKILQQPKSWFDQEANSASRINECLDRDSEETRNIVGRFIPIFISAFGMISVSVIWALTVSWKLTLIALAPLPLIAGAVKGYVVLSGRWENRCNQGATDAGALLNETFVNIRVVRALKLEDYFSAKYQKLIAHVLGLGKRRAAYTCGVFGLYESMSFPLTALVFYYATVLLTRNDGATLTQMLQVINLLLFSIGMSAGALDGMPQLTMAQATAVRLLGYVTMAIEPDEQGERGTKISNPLPIHLRDVEFAYSQSPNSHVVLRGISFDITPGTCTAVVGSSGSGKSTIISVLMGLYRPSKDTASSLTYAGIPSSALNTHHLRSTMAYVSQTPHLFPTSILENIAYGLPSTSPLRSTPNIHAAAKAAGIHDFIVSLPQEYATPIGEGGIALSGGQAQRLSIARALVRQPRLLVLDEPTSALDAECSGMIRETISQLVRRARMNGQGEMMAIVMVTHTPEMMRICDNIVVIDGGVKVEEGTYEQLMEARGAFRHLVSKGEWHGGEKS</sequence>
<dbReference type="Gene3D" id="3.40.50.300">
    <property type="entry name" value="P-loop containing nucleotide triphosphate hydrolases"/>
    <property type="match status" value="2"/>
</dbReference>
<gene>
    <name evidence="11" type="ORF">CCMA1212_005246</name>
</gene>
<accession>A0ABY2H6G1</accession>
<feature type="transmembrane region" description="Helical" evidence="8">
    <location>
        <begin position="104"/>
        <end position="132"/>
    </location>
</feature>
<evidence type="ECO:0000259" key="10">
    <source>
        <dbReference type="PROSITE" id="PS50929"/>
    </source>
</evidence>
<feature type="domain" description="ABC transporter" evidence="9">
    <location>
        <begin position="1158"/>
        <end position="1411"/>
    </location>
</feature>
<feature type="transmembrane region" description="Helical" evidence="8">
    <location>
        <begin position="318"/>
        <end position="337"/>
    </location>
</feature>
<dbReference type="InterPro" id="IPR036640">
    <property type="entry name" value="ABC1_TM_sf"/>
</dbReference>
<evidence type="ECO:0000256" key="4">
    <source>
        <dbReference type="ARBA" id="ARBA00022840"/>
    </source>
</evidence>
<dbReference type="PANTHER" id="PTHR43394">
    <property type="entry name" value="ATP-DEPENDENT PERMEASE MDL1, MITOCHONDRIAL"/>
    <property type="match status" value="1"/>
</dbReference>
<feature type="domain" description="ABC transporter" evidence="9">
    <location>
        <begin position="381"/>
        <end position="620"/>
    </location>
</feature>
<dbReference type="CDD" id="cd18577">
    <property type="entry name" value="ABC_6TM_Pgp_ABCB1_D1_like"/>
    <property type="match status" value="1"/>
</dbReference>
<feature type="domain" description="ABC transmembrane type-1" evidence="10">
    <location>
        <begin position="60"/>
        <end position="345"/>
    </location>
</feature>
<evidence type="ECO:0000256" key="1">
    <source>
        <dbReference type="ARBA" id="ARBA00004141"/>
    </source>
</evidence>
<feature type="region of interest" description="Disordered" evidence="7">
    <location>
        <begin position="725"/>
        <end position="759"/>
    </location>
</feature>
<protein>
    <submittedName>
        <fullName evidence="11">ABC transporter B family member 6</fullName>
    </submittedName>
</protein>
<feature type="transmembrane region" description="Helical" evidence="8">
    <location>
        <begin position="285"/>
        <end position="306"/>
    </location>
</feature>
<feature type="transmembrane region" description="Helical" evidence="8">
    <location>
        <begin position="178"/>
        <end position="197"/>
    </location>
</feature>
<feature type="transmembrane region" description="Helical" evidence="8">
    <location>
        <begin position="1058"/>
        <end position="1083"/>
    </location>
</feature>
<dbReference type="InterPro" id="IPR003593">
    <property type="entry name" value="AAA+_ATPase"/>
</dbReference>
<dbReference type="CDD" id="cd18578">
    <property type="entry name" value="ABC_6TM_Pgp_ABCB1_D2_like"/>
    <property type="match status" value="1"/>
</dbReference>
<feature type="transmembrane region" description="Helical" evidence="8">
    <location>
        <begin position="878"/>
        <end position="900"/>
    </location>
</feature>
<keyword evidence="3" id="KW-0547">Nucleotide-binding</keyword>
<dbReference type="InterPro" id="IPR027417">
    <property type="entry name" value="P-loop_NTPase"/>
</dbReference>
<reference evidence="11 12" key="1">
    <citation type="submission" date="2018-01" db="EMBL/GenBank/DDBJ databases">
        <title>Genome characterization of the sugarcane-associated fungus Trichoderma ghanense CCMA-1212 and their application in lignocelulose bioconversion.</title>
        <authorList>
            <person name="Steindorff A.S."/>
            <person name="Mendes T.D."/>
            <person name="Vilela E.S.D."/>
            <person name="Rodrigues D.S."/>
            <person name="Formighieri E.F."/>
            <person name="Melo I.S."/>
            <person name="Favaro L.C.L."/>
        </authorList>
    </citation>
    <scope>NUCLEOTIDE SEQUENCE [LARGE SCALE GENOMIC DNA]</scope>
    <source>
        <strain evidence="11 12">CCMA-1212</strain>
    </source>
</reference>
<feature type="transmembrane region" description="Helical" evidence="8">
    <location>
        <begin position="836"/>
        <end position="866"/>
    </location>
</feature>
<evidence type="ECO:0000313" key="11">
    <source>
        <dbReference type="EMBL" id="TFB02548.1"/>
    </source>
</evidence>
<dbReference type="Proteomes" id="UP001642720">
    <property type="component" value="Unassembled WGS sequence"/>
</dbReference>
<dbReference type="SUPFAM" id="SSF90123">
    <property type="entry name" value="ABC transporter transmembrane region"/>
    <property type="match status" value="2"/>
</dbReference>
<dbReference type="InterPro" id="IPR039421">
    <property type="entry name" value="Type_1_exporter"/>
</dbReference>
<evidence type="ECO:0000256" key="8">
    <source>
        <dbReference type="SAM" id="Phobius"/>
    </source>
</evidence>
<evidence type="ECO:0000256" key="5">
    <source>
        <dbReference type="ARBA" id="ARBA00022989"/>
    </source>
</evidence>
<dbReference type="InterPro" id="IPR003439">
    <property type="entry name" value="ABC_transporter-like_ATP-bd"/>
</dbReference>
<dbReference type="PROSITE" id="PS00211">
    <property type="entry name" value="ABC_TRANSPORTER_1"/>
    <property type="match status" value="1"/>
</dbReference>
<evidence type="ECO:0000256" key="2">
    <source>
        <dbReference type="ARBA" id="ARBA00022692"/>
    </source>
</evidence>
<evidence type="ECO:0000313" key="12">
    <source>
        <dbReference type="Proteomes" id="UP001642720"/>
    </source>
</evidence>
<feature type="transmembrane region" description="Helical" evidence="8">
    <location>
        <begin position="951"/>
        <end position="974"/>
    </location>
</feature>
<keyword evidence="2 8" id="KW-0812">Transmembrane</keyword>
<keyword evidence="6 8" id="KW-0472">Membrane</keyword>
<keyword evidence="5 8" id="KW-1133">Transmembrane helix</keyword>
<dbReference type="EMBL" id="PPTA01000006">
    <property type="protein sequence ID" value="TFB02548.1"/>
    <property type="molecule type" value="Genomic_DNA"/>
</dbReference>
<keyword evidence="4" id="KW-0067">ATP-binding</keyword>
<dbReference type="InterPro" id="IPR017871">
    <property type="entry name" value="ABC_transporter-like_CS"/>
</dbReference>
<evidence type="ECO:0000256" key="6">
    <source>
        <dbReference type="ARBA" id="ARBA00023136"/>
    </source>
</evidence>
<feature type="transmembrane region" description="Helical" evidence="8">
    <location>
        <begin position="980"/>
        <end position="1001"/>
    </location>
</feature>
<comment type="subcellular location">
    <subcellularLocation>
        <location evidence="1">Membrane</location>
        <topology evidence="1">Multi-pass membrane protein</topology>
    </subcellularLocation>
</comment>
<dbReference type="Gene3D" id="1.20.1560.10">
    <property type="entry name" value="ABC transporter type 1, transmembrane domain"/>
    <property type="match status" value="2"/>
</dbReference>
<evidence type="ECO:0000256" key="7">
    <source>
        <dbReference type="SAM" id="MobiDB-lite"/>
    </source>
</evidence>
<organism evidence="11 12">
    <name type="scientific">Trichoderma ghanense</name>
    <dbReference type="NCBI Taxonomy" id="65468"/>
    <lineage>
        <taxon>Eukaryota</taxon>
        <taxon>Fungi</taxon>
        <taxon>Dikarya</taxon>
        <taxon>Ascomycota</taxon>
        <taxon>Pezizomycotina</taxon>
        <taxon>Sordariomycetes</taxon>
        <taxon>Hypocreomycetidae</taxon>
        <taxon>Hypocreales</taxon>
        <taxon>Hypocreaceae</taxon>
        <taxon>Trichoderma</taxon>
    </lineage>
</organism>
<dbReference type="InterPro" id="IPR011527">
    <property type="entry name" value="ABC1_TM_dom"/>
</dbReference>
<dbReference type="GeneID" id="300576964"/>
<evidence type="ECO:0000256" key="3">
    <source>
        <dbReference type="ARBA" id="ARBA00022741"/>
    </source>
</evidence>
<dbReference type="RefSeq" id="XP_073558749.1">
    <property type="nucleotide sequence ID" value="XM_073702514.1"/>
</dbReference>
<dbReference type="PROSITE" id="PS50929">
    <property type="entry name" value="ABC_TM1F"/>
    <property type="match status" value="2"/>
</dbReference>
<feature type="compositionally biased region" description="Polar residues" evidence="7">
    <location>
        <begin position="25"/>
        <end position="34"/>
    </location>
</feature>
<proteinExistence type="predicted"/>
<evidence type="ECO:0000259" key="9">
    <source>
        <dbReference type="PROSITE" id="PS50893"/>
    </source>
</evidence>
<comment type="caution">
    <text evidence="11">The sequence shown here is derived from an EMBL/GenBank/DDBJ whole genome shotgun (WGS) entry which is preliminary data.</text>
</comment>
<dbReference type="PROSITE" id="PS50893">
    <property type="entry name" value="ABC_TRANSPORTER_2"/>
    <property type="match status" value="2"/>
</dbReference>
<feature type="region of interest" description="Disordered" evidence="7">
    <location>
        <begin position="1"/>
        <end position="37"/>
    </location>
</feature>
<feature type="domain" description="ABC transmembrane type-1" evidence="10">
    <location>
        <begin position="838"/>
        <end position="1124"/>
    </location>
</feature>
<dbReference type="PANTHER" id="PTHR43394:SF15">
    <property type="entry name" value="ALPHA-FACTOR-TRANSPORTING ATPASE"/>
    <property type="match status" value="1"/>
</dbReference>
<dbReference type="Pfam" id="PF00005">
    <property type="entry name" value="ABC_tran"/>
    <property type="match status" value="2"/>
</dbReference>
<feature type="transmembrane region" description="Helical" evidence="8">
    <location>
        <begin position="203"/>
        <end position="221"/>
    </location>
</feature>
<feature type="compositionally biased region" description="Low complexity" evidence="7">
    <location>
        <begin position="9"/>
        <end position="19"/>
    </location>
</feature>
<feature type="transmembrane region" description="Helical" evidence="8">
    <location>
        <begin position="59"/>
        <end position="84"/>
    </location>
</feature>
<dbReference type="SMART" id="SM00382">
    <property type="entry name" value="AAA"/>
    <property type="match status" value="2"/>
</dbReference>
<dbReference type="SUPFAM" id="SSF52540">
    <property type="entry name" value="P-loop containing nucleoside triphosphate hydrolases"/>
    <property type="match status" value="2"/>
</dbReference>
<dbReference type="Pfam" id="PF00664">
    <property type="entry name" value="ABC_membrane"/>
    <property type="match status" value="2"/>
</dbReference>